<dbReference type="AlphaFoldDB" id="A0A0G4FLC0"/>
<proteinExistence type="predicted"/>
<evidence type="ECO:0008006" key="3">
    <source>
        <dbReference type="Google" id="ProtNLM"/>
    </source>
</evidence>
<name>A0A0G4FLC0_9ALVE</name>
<sequence>MDQLKDYTRQLGTKIAAAQMMGRAQQGFTQLQTGMGLNSNTAAPTAAHTGAAGEGGGNGPSTRCSKCSSEFKIWFPSFTCPSCGGAFCIQCYGLGALLKCCLESPCAACGEKRAGAERFSAESLPFLEEGAACTLHKPGVLGSARTPILVSFDREAVMFCWQTMENRNNLPVDSGKIPVELVDRIEDTFTTPNTLVVYSRGAPVLVAEFSDAPTHKKWVDAMRGAVKHMAADGSAKRADAQQGGSVPQQQQQQQQQKQSLEERRKEREERKKQLMGGKQGMRFTAEAMMRMGEEQGK</sequence>
<dbReference type="EMBL" id="CDMZ01000461">
    <property type="protein sequence ID" value="CEM14803.1"/>
    <property type="molecule type" value="Genomic_DNA"/>
</dbReference>
<evidence type="ECO:0000256" key="1">
    <source>
        <dbReference type="SAM" id="MobiDB-lite"/>
    </source>
</evidence>
<accession>A0A0G4FLC0</accession>
<protein>
    <recommendedName>
        <fullName evidence="3">PH domain-containing protein</fullName>
    </recommendedName>
</protein>
<dbReference type="VEuPathDB" id="CryptoDB:Cvel_17620"/>
<organism evidence="2">
    <name type="scientific">Chromera velia CCMP2878</name>
    <dbReference type="NCBI Taxonomy" id="1169474"/>
    <lineage>
        <taxon>Eukaryota</taxon>
        <taxon>Sar</taxon>
        <taxon>Alveolata</taxon>
        <taxon>Colpodellida</taxon>
        <taxon>Chromeraceae</taxon>
        <taxon>Chromera</taxon>
    </lineage>
</organism>
<feature type="compositionally biased region" description="Low complexity" evidence="1">
    <location>
        <begin position="248"/>
        <end position="258"/>
    </location>
</feature>
<feature type="compositionally biased region" description="Basic and acidic residues" evidence="1">
    <location>
        <begin position="259"/>
        <end position="272"/>
    </location>
</feature>
<dbReference type="InterPro" id="IPR011011">
    <property type="entry name" value="Znf_FYVE_PHD"/>
</dbReference>
<gene>
    <name evidence="2" type="ORF">Cvel_17620</name>
</gene>
<dbReference type="SUPFAM" id="SSF57903">
    <property type="entry name" value="FYVE/PHD zinc finger"/>
    <property type="match status" value="1"/>
</dbReference>
<feature type="region of interest" description="Disordered" evidence="1">
    <location>
        <begin position="229"/>
        <end position="297"/>
    </location>
</feature>
<reference evidence="2" key="1">
    <citation type="submission" date="2014-11" db="EMBL/GenBank/DDBJ databases">
        <authorList>
            <person name="Otto D Thomas"/>
            <person name="Naeem Raeece"/>
        </authorList>
    </citation>
    <scope>NUCLEOTIDE SEQUENCE</scope>
</reference>
<evidence type="ECO:0000313" key="2">
    <source>
        <dbReference type="EMBL" id="CEM14803.1"/>
    </source>
</evidence>